<dbReference type="RefSeq" id="XP_015588976.1">
    <property type="nucleotide sequence ID" value="XM_015733490.2"/>
</dbReference>
<comment type="similarity">
    <text evidence="3 12">Belongs to the glycosyltransferase 10 family.</text>
</comment>
<dbReference type="PANTHER" id="PTHR48438:SF1">
    <property type="entry name" value="ALPHA-(1,3)-FUCOSYLTRANSFERASE C-RELATED"/>
    <property type="match status" value="1"/>
</dbReference>
<evidence type="ECO:0000256" key="9">
    <source>
        <dbReference type="ARBA" id="ARBA00023034"/>
    </source>
</evidence>
<evidence type="ECO:0000313" key="19">
    <source>
        <dbReference type="RefSeq" id="XP_015588975.1"/>
    </source>
</evidence>
<evidence type="ECO:0000313" key="20">
    <source>
        <dbReference type="RefSeq" id="XP_015588976.1"/>
    </source>
</evidence>
<dbReference type="Gene3D" id="3.40.50.11660">
    <property type="entry name" value="Glycosyl transferase family 10, C-terminal domain"/>
    <property type="match status" value="1"/>
</dbReference>
<proteinExistence type="inferred from homology"/>
<keyword evidence="9 12" id="KW-0333">Golgi apparatus</keyword>
<evidence type="ECO:0000256" key="5">
    <source>
        <dbReference type="ARBA" id="ARBA00022679"/>
    </source>
</evidence>
<dbReference type="CTD" id="145258"/>
<evidence type="ECO:0000313" key="18">
    <source>
        <dbReference type="RefSeq" id="XP_015588974.1"/>
    </source>
</evidence>
<evidence type="ECO:0000313" key="15">
    <source>
        <dbReference type="Proteomes" id="UP000694920"/>
    </source>
</evidence>
<comment type="subcellular location">
    <subcellularLocation>
        <location evidence="1 12">Golgi apparatus</location>
        <location evidence="1 12">Golgi stack membrane</location>
        <topology evidence="1 12">Single-pass type II membrane protein</topology>
    </subcellularLocation>
</comment>
<keyword evidence="8 12" id="KW-1133">Transmembrane helix</keyword>
<evidence type="ECO:0000256" key="11">
    <source>
        <dbReference type="ARBA" id="ARBA00023180"/>
    </source>
</evidence>
<evidence type="ECO:0000256" key="7">
    <source>
        <dbReference type="ARBA" id="ARBA00022968"/>
    </source>
</evidence>
<dbReference type="InterPro" id="IPR055270">
    <property type="entry name" value="Glyco_tran_10_C"/>
</dbReference>
<keyword evidence="10 12" id="KW-0472">Membrane</keyword>
<evidence type="ECO:0000313" key="17">
    <source>
        <dbReference type="RefSeq" id="XP_015588973.1"/>
    </source>
</evidence>
<dbReference type="RefSeq" id="XP_015588974.1">
    <property type="nucleotide sequence ID" value="XM_015733488.2"/>
</dbReference>
<dbReference type="EC" id="2.4.1.-" evidence="12"/>
<keyword evidence="15" id="KW-1185">Reference proteome</keyword>
<evidence type="ECO:0000256" key="10">
    <source>
        <dbReference type="ARBA" id="ARBA00023136"/>
    </source>
</evidence>
<evidence type="ECO:0000259" key="14">
    <source>
        <dbReference type="Pfam" id="PF17039"/>
    </source>
</evidence>
<dbReference type="RefSeq" id="XP_015588972.1">
    <property type="nucleotide sequence ID" value="XM_015733486.2"/>
</dbReference>
<dbReference type="Pfam" id="PF00852">
    <property type="entry name" value="Glyco_transf_10"/>
    <property type="match status" value="1"/>
</dbReference>
<dbReference type="InterPro" id="IPR031481">
    <property type="entry name" value="Glyco_tran_10_N"/>
</dbReference>
<dbReference type="Pfam" id="PF17039">
    <property type="entry name" value="Glyco_tran_10_N"/>
    <property type="match status" value="1"/>
</dbReference>
<feature type="domain" description="Fucosyltransferase C-terminal" evidence="13">
    <location>
        <begin position="221"/>
        <end position="396"/>
    </location>
</feature>
<evidence type="ECO:0000256" key="1">
    <source>
        <dbReference type="ARBA" id="ARBA00004447"/>
    </source>
</evidence>
<dbReference type="GO" id="GO:0008417">
    <property type="term" value="F:fucosyltransferase activity"/>
    <property type="evidence" value="ECO:0007669"/>
    <property type="project" value="InterPro"/>
</dbReference>
<dbReference type="SUPFAM" id="SSF53756">
    <property type="entry name" value="UDP-Glycosyltransferase/glycogen phosphorylase"/>
    <property type="match status" value="1"/>
</dbReference>
<keyword evidence="11" id="KW-0325">Glycoprotein</keyword>
<reference evidence="16 17" key="1">
    <citation type="submission" date="2025-04" db="UniProtKB">
        <authorList>
            <consortium name="RefSeq"/>
        </authorList>
    </citation>
    <scope>IDENTIFICATION</scope>
</reference>
<dbReference type="GO" id="GO:0032580">
    <property type="term" value="C:Golgi cisterna membrane"/>
    <property type="evidence" value="ECO:0007669"/>
    <property type="project" value="UniProtKB-SubCell"/>
</dbReference>
<comment type="pathway">
    <text evidence="2">Protein modification; protein glycosylation.</text>
</comment>
<feature type="domain" description="Fucosyltransferase N-terminal" evidence="14">
    <location>
        <begin position="74"/>
        <end position="185"/>
    </location>
</feature>
<keyword evidence="4 12" id="KW-0328">Glycosyltransferase</keyword>
<dbReference type="InterPro" id="IPR001503">
    <property type="entry name" value="Glyco_trans_10"/>
</dbReference>
<evidence type="ECO:0000256" key="3">
    <source>
        <dbReference type="ARBA" id="ARBA00008919"/>
    </source>
</evidence>
<evidence type="ECO:0000256" key="6">
    <source>
        <dbReference type="ARBA" id="ARBA00022692"/>
    </source>
</evidence>
<feature type="transmembrane region" description="Helical" evidence="12">
    <location>
        <begin position="12"/>
        <end position="30"/>
    </location>
</feature>
<protein>
    <recommendedName>
        <fullName evidence="12">Fucosyltransferase</fullName>
        <ecNumber evidence="12">2.4.1.-</ecNumber>
    </recommendedName>
</protein>
<evidence type="ECO:0000313" key="16">
    <source>
        <dbReference type="RefSeq" id="XP_015588972.1"/>
    </source>
</evidence>
<keyword evidence="5 12" id="KW-0808">Transferase</keyword>
<dbReference type="RefSeq" id="XP_015588973.1">
    <property type="nucleotide sequence ID" value="XM_015733487.2"/>
</dbReference>
<evidence type="ECO:0000256" key="12">
    <source>
        <dbReference type="RuleBase" id="RU003832"/>
    </source>
</evidence>
<evidence type="ECO:0000259" key="13">
    <source>
        <dbReference type="Pfam" id="PF00852"/>
    </source>
</evidence>
<dbReference type="PANTHER" id="PTHR48438">
    <property type="entry name" value="ALPHA-(1,3)-FUCOSYLTRANSFERASE C-RELATED"/>
    <property type="match status" value="1"/>
</dbReference>
<dbReference type="AlphaFoldDB" id="A0AAJ7BLC9"/>
<evidence type="ECO:0000256" key="4">
    <source>
        <dbReference type="ARBA" id="ARBA00022676"/>
    </source>
</evidence>
<keyword evidence="7" id="KW-0735">Signal-anchor</keyword>
<keyword evidence="6 12" id="KW-0812">Transmembrane</keyword>
<dbReference type="KEGG" id="ccin:107264812"/>
<dbReference type="GeneID" id="107264812"/>
<dbReference type="FunFam" id="3.40.50.11660:FF:000004">
    <property type="entry name" value="Glycoprotein 3-alpha-L-fucosyltransferase A"/>
    <property type="match status" value="1"/>
</dbReference>
<dbReference type="InterPro" id="IPR038577">
    <property type="entry name" value="GT10-like_C_sf"/>
</dbReference>
<name>A0AAJ7BLC9_CEPCN</name>
<accession>A0AAJ7BLC9</accession>
<evidence type="ECO:0000256" key="2">
    <source>
        <dbReference type="ARBA" id="ARBA00004922"/>
    </source>
</evidence>
<dbReference type="RefSeq" id="XP_015588975.1">
    <property type="nucleotide sequence ID" value="XM_015733489.2"/>
</dbReference>
<sequence>MYRYLTGSITFRVYTVLLIVSLTVLCFIILKNNFINDNSALYNRQPMRVLNPADGVEIISKNEDITSPRNLSKRMKTILYWTMMFKSKNFYFGDGDIFLDCPIFSCLGTNDRNYQPVENFDAILFHGPELNYKDLPKKRSPHQRYIFMNSETQIYHPIPNHPTFNNFFNWTITYRRDADIMRPYGVVKIIKTNEIIPPYLPAVWKNLTDTSVPKEIDLIVQNKTKMAAWFVSNCFTSSRRENVVKRLQKYMDIDIYGKCGKLECPREIETECYEKLNDNYFFYLSFENSLCRDYLTEKVFRVLEYNVIPVVYGSADYSTFLPPDSYINARDFASLEELAKFLKALVKDTQRYLSYFKWKSHYYIDTSKRYINCQLCEALHNNNEIRNQTYKDIYRWWTIGSGCESGPKL</sequence>
<dbReference type="Proteomes" id="UP000694920">
    <property type="component" value="Unplaced"/>
</dbReference>
<gene>
    <name evidence="16 17 18 19 20" type="primary">LOC107264812</name>
</gene>
<organism evidence="15 20">
    <name type="scientific">Cephus cinctus</name>
    <name type="common">Wheat stem sawfly</name>
    <dbReference type="NCBI Taxonomy" id="211228"/>
    <lineage>
        <taxon>Eukaryota</taxon>
        <taxon>Metazoa</taxon>
        <taxon>Ecdysozoa</taxon>
        <taxon>Arthropoda</taxon>
        <taxon>Hexapoda</taxon>
        <taxon>Insecta</taxon>
        <taxon>Pterygota</taxon>
        <taxon>Neoptera</taxon>
        <taxon>Endopterygota</taxon>
        <taxon>Hymenoptera</taxon>
        <taxon>Cephoidea</taxon>
        <taxon>Cephidae</taxon>
        <taxon>Cephus</taxon>
    </lineage>
</organism>
<evidence type="ECO:0000256" key="8">
    <source>
        <dbReference type="ARBA" id="ARBA00022989"/>
    </source>
</evidence>